<sequence length="71" mass="8337">MRFSYLVFRFAVFLFAHCLIPNARVARSAIVPYIHICIVNLTCLIPYQQFFVFFCHILSSLPLIHFLSIFP</sequence>
<name>A0A5N6V7L5_ASPTM</name>
<evidence type="ECO:0000256" key="1">
    <source>
        <dbReference type="SAM" id="Phobius"/>
    </source>
</evidence>
<keyword evidence="1" id="KW-0812">Transmembrane</keyword>
<proteinExistence type="predicted"/>
<evidence type="ECO:0000313" key="2">
    <source>
        <dbReference type="EMBL" id="KAE8165901.1"/>
    </source>
</evidence>
<dbReference type="Proteomes" id="UP000326950">
    <property type="component" value="Unassembled WGS sequence"/>
</dbReference>
<dbReference type="OrthoDB" id="10564655at2759"/>
<keyword evidence="1" id="KW-0472">Membrane</keyword>
<accession>A0A5N6V7L5</accession>
<organism evidence="2 3">
    <name type="scientific">Aspergillus tamarii</name>
    <dbReference type="NCBI Taxonomy" id="41984"/>
    <lineage>
        <taxon>Eukaryota</taxon>
        <taxon>Fungi</taxon>
        <taxon>Dikarya</taxon>
        <taxon>Ascomycota</taxon>
        <taxon>Pezizomycotina</taxon>
        <taxon>Eurotiomycetes</taxon>
        <taxon>Eurotiomycetidae</taxon>
        <taxon>Eurotiales</taxon>
        <taxon>Aspergillaceae</taxon>
        <taxon>Aspergillus</taxon>
        <taxon>Aspergillus subgen. Circumdati</taxon>
    </lineage>
</organism>
<dbReference type="AlphaFoldDB" id="A0A5N6V7L5"/>
<reference evidence="2 3" key="1">
    <citation type="submission" date="2019-04" db="EMBL/GenBank/DDBJ databases">
        <title>Friends and foes A comparative genomics study of 23 Aspergillus species from section Flavi.</title>
        <authorList>
            <consortium name="DOE Joint Genome Institute"/>
            <person name="Kjaerbolling I."/>
            <person name="Vesth T."/>
            <person name="Frisvad J.C."/>
            <person name="Nybo J.L."/>
            <person name="Theobald S."/>
            <person name="Kildgaard S."/>
            <person name="Isbrandt T."/>
            <person name="Kuo A."/>
            <person name="Sato A."/>
            <person name="Lyhne E.K."/>
            <person name="Kogle M.E."/>
            <person name="Wiebenga A."/>
            <person name="Kun R.S."/>
            <person name="Lubbers R.J."/>
            <person name="Makela M.R."/>
            <person name="Barry K."/>
            <person name="Chovatia M."/>
            <person name="Clum A."/>
            <person name="Daum C."/>
            <person name="Haridas S."/>
            <person name="He G."/>
            <person name="LaButti K."/>
            <person name="Lipzen A."/>
            <person name="Mondo S."/>
            <person name="Riley R."/>
            <person name="Salamov A."/>
            <person name="Simmons B.A."/>
            <person name="Magnuson J.K."/>
            <person name="Henrissat B."/>
            <person name="Mortensen U.H."/>
            <person name="Larsen T.O."/>
            <person name="Devries R.P."/>
            <person name="Grigoriev I.V."/>
            <person name="Machida M."/>
            <person name="Baker S.E."/>
            <person name="Andersen M.R."/>
        </authorList>
    </citation>
    <scope>NUCLEOTIDE SEQUENCE [LARGE SCALE GENOMIC DNA]</scope>
    <source>
        <strain evidence="2 3">CBS 117626</strain>
    </source>
</reference>
<gene>
    <name evidence="2" type="ORF">BDV40DRAFT_257076</name>
</gene>
<evidence type="ECO:0000313" key="3">
    <source>
        <dbReference type="Proteomes" id="UP000326950"/>
    </source>
</evidence>
<dbReference type="EMBL" id="ML738597">
    <property type="protein sequence ID" value="KAE8165901.1"/>
    <property type="molecule type" value="Genomic_DNA"/>
</dbReference>
<feature type="transmembrane region" description="Helical" evidence="1">
    <location>
        <begin position="44"/>
        <end position="70"/>
    </location>
</feature>
<keyword evidence="1" id="KW-1133">Transmembrane helix</keyword>
<keyword evidence="3" id="KW-1185">Reference proteome</keyword>
<protein>
    <submittedName>
        <fullName evidence="2">Uncharacterized protein</fullName>
    </submittedName>
</protein>